<dbReference type="EMBL" id="FWFJ01000028">
    <property type="protein sequence ID" value="SLN59199.1"/>
    <property type="molecule type" value="Genomic_DNA"/>
</dbReference>
<accession>A0A1X6ZTK4</accession>
<dbReference type="SUPFAM" id="SSF89392">
    <property type="entry name" value="Prokaryotic lipoproteins and lipoprotein localization factors"/>
    <property type="match status" value="1"/>
</dbReference>
<dbReference type="Pfam" id="PF09865">
    <property type="entry name" value="DUF2092"/>
    <property type="match status" value="1"/>
</dbReference>
<dbReference type="OrthoDB" id="116979at2"/>
<sequence>MTFRMSLLLDCHSGLLLKSPGYIILQIRSINKPRDLSVQISNSQLIVQSLVKGVKQTFTTGLCTLLFVLLGTIAVSAQSDPEATDVDAMALDVLEEAASFLENQDRFSFSWFVSYDEIVDGREKLTYTRSGRNTAKRDEGFYSYTVSGEDTREYFFDGASFVVNDVEENAYAAVPFNGTFNALIDRLEAEYDIQLPIGKLMSDTLTADLLSDAESAAYVDLTTVGGRPAHHLAFSNYERDWQIWVSTEVDRPEVIMMVGTDPYQQGWPQYRAYFTDWNFSPELPEDLFTYIPDAEADRMTWPKTPSQMDELRGSSDYSSEPAPDTGSE</sequence>
<evidence type="ECO:0000313" key="4">
    <source>
        <dbReference type="Proteomes" id="UP000194012"/>
    </source>
</evidence>
<evidence type="ECO:0000256" key="1">
    <source>
        <dbReference type="ARBA" id="ARBA00022729"/>
    </source>
</evidence>
<evidence type="ECO:0008006" key="5">
    <source>
        <dbReference type="Google" id="ProtNLM"/>
    </source>
</evidence>
<keyword evidence="1" id="KW-0732">Signal</keyword>
<dbReference type="InterPro" id="IPR019207">
    <property type="entry name" value="DUF2092"/>
</dbReference>
<gene>
    <name evidence="3" type="ORF">ROG8370_02719</name>
</gene>
<keyword evidence="4" id="KW-1185">Reference proteome</keyword>
<dbReference type="InterPro" id="IPR029046">
    <property type="entry name" value="LolA/LolB/LppX"/>
</dbReference>
<feature type="region of interest" description="Disordered" evidence="2">
    <location>
        <begin position="299"/>
        <end position="328"/>
    </location>
</feature>
<name>A0A1X6ZTK4_9RHOB</name>
<evidence type="ECO:0000313" key="3">
    <source>
        <dbReference type="EMBL" id="SLN59199.1"/>
    </source>
</evidence>
<reference evidence="4" key="1">
    <citation type="submission" date="2017-03" db="EMBL/GenBank/DDBJ databases">
        <authorList>
            <person name="Rodrigo-Torres L."/>
            <person name="Arahal R.D."/>
            <person name="Lucena T."/>
        </authorList>
    </citation>
    <scope>NUCLEOTIDE SEQUENCE [LARGE SCALE GENOMIC DNA]</scope>
    <source>
        <strain evidence="4">CECT 8370</strain>
    </source>
</reference>
<dbReference type="Proteomes" id="UP000194012">
    <property type="component" value="Unassembled WGS sequence"/>
</dbReference>
<dbReference type="AlphaFoldDB" id="A0A1X6ZTK4"/>
<protein>
    <recommendedName>
        <fullName evidence="5">DUF2092 domain-containing protein</fullName>
    </recommendedName>
</protein>
<organism evidence="3 4">
    <name type="scientific">Roseovarius gaetbuli</name>
    <dbReference type="NCBI Taxonomy" id="1356575"/>
    <lineage>
        <taxon>Bacteria</taxon>
        <taxon>Pseudomonadati</taxon>
        <taxon>Pseudomonadota</taxon>
        <taxon>Alphaproteobacteria</taxon>
        <taxon>Rhodobacterales</taxon>
        <taxon>Roseobacteraceae</taxon>
        <taxon>Roseovarius</taxon>
    </lineage>
</organism>
<proteinExistence type="predicted"/>
<evidence type="ECO:0000256" key="2">
    <source>
        <dbReference type="SAM" id="MobiDB-lite"/>
    </source>
</evidence>